<dbReference type="InterPro" id="IPR035906">
    <property type="entry name" value="MetI-like_sf"/>
</dbReference>
<protein>
    <submittedName>
        <fullName evidence="9">Glycine/betaine ABC transporter permease</fullName>
    </submittedName>
</protein>
<feature type="transmembrane region" description="Helical" evidence="7">
    <location>
        <begin position="266"/>
        <end position="287"/>
    </location>
</feature>
<feature type="transmembrane region" description="Helical" evidence="7">
    <location>
        <begin position="18"/>
        <end position="35"/>
    </location>
</feature>
<feature type="transmembrane region" description="Helical" evidence="7">
    <location>
        <begin position="469"/>
        <end position="491"/>
    </location>
</feature>
<reference evidence="10" key="1">
    <citation type="journal article" date="2019" name="Int. J. Syst. Evol. Microbiol.">
        <title>The Global Catalogue of Microorganisms (GCM) 10K type strain sequencing project: providing services to taxonomists for standard genome sequencing and annotation.</title>
        <authorList>
            <consortium name="The Broad Institute Genomics Platform"/>
            <consortium name="The Broad Institute Genome Sequencing Center for Infectious Disease"/>
            <person name="Wu L."/>
            <person name="Ma J."/>
        </authorList>
    </citation>
    <scope>NUCLEOTIDE SEQUENCE [LARGE SCALE GENOMIC DNA]</scope>
    <source>
        <strain evidence="10">NBRC 105830</strain>
    </source>
</reference>
<evidence type="ECO:0000256" key="4">
    <source>
        <dbReference type="ARBA" id="ARBA00022692"/>
    </source>
</evidence>
<evidence type="ECO:0000256" key="2">
    <source>
        <dbReference type="ARBA" id="ARBA00022448"/>
    </source>
</evidence>
<evidence type="ECO:0000313" key="9">
    <source>
        <dbReference type="EMBL" id="GMA20674.1"/>
    </source>
</evidence>
<feature type="transmembrane region" description="Helical" evidence="7">
    <location>
        <begin position="71"/>
        <end position="94"/>
    </location>
</feature>
<comment type="subcellular location">
    <subcellularLocation>
        <location evidence="7">Cell membrane</location>
        <topology evidence="7">Multi-pass membrane protein</topology>
    </subcellularLocation>
    <subcellularLocation>
        <location evidence="1">Membrane</location>
        <topology evidence="1">Multi-pass membrane protein</topology>
    </subcellularLocation>
</comment>
<dbReference type="Proteomes" id="UP001157109">
    <property type="component" value="Unassembled WGS sequence"/>
</dbReference>
<keyword evidence="2 7" id="KW-0813">Transport</keyword>
<keyword evidence="3" id="KW-1003">Cell membrane</keyword>
<feature type="transmembrane region" description="Helical" evidence="7">
    <location>
        <begin position="424"/>
        <end position="440"/>
    </location>
</feature>
<comment type="caution">
    <text evidence="9">The sequence shown here is derived from an EMBL/GenBank/DDBJ whole genome shotgun (WGS) entry which is preliminary data.</text>
</comment>
<feature type="domain" description="ABC transmembrane type-1" evidence="8">
    <location>
        <begin position="147"/>
        <end position="326"/>
    </location>
</feature>
<dbReference type="InterPro" id="IPR000515">
    <property type="entry name" value="MetI-like"/>
</dbReference>
<dbReference type="RefSeq" id="WP_241444043.1">
    <property type="nucleotide sequence ID" value="NZ_BSUJ01000001.1"/>
</dbReference>
<dbReference type="PROSITE" id="PS50928">
    <property type="entry name" value="ABC_TM1"/>
    <property type="match status" value="2"/>
</dbReference>
<evidence type="ECO:0000256" key="3">
    <source>
        <dbReference type="ARBA" id="ARBA00022475"/>
    </source>
</evidence>
<sequence length="658" mass="69619">MSTAAVASVPTWRRPGRLVASLAVLVVWSLLYLVLRGRDTLPLGETETTPLHQSFNHLSDSIASNRNSSPLFVYFFNYLQIWMTQFVTFVQSLISQPGFGRPAPLIGWLGVLALGGFLAWLLAGWRSAVLAVLGFAFIGWQGLWTEAMDTLALTLAAVLIAVVIGIPIGIWIGLSRKAARVITPILDFMQIMPTFVYLAPLTLLFLIGPASSTIAVLIYSIPPVIRITGHAIRSVPESTTEASDSLGATRWQTLTQVMLPMAKRTIVMGINQTTMAALSMVTIAALISAPGLGQTVLQALTTLDVGTAFNGGLAIVIMAIVLDRTTTAAGEGTERTFEHGLPPRLRWGVAGLGAIVTAVLVWESATFWWANTFPTGHSIGPSIVSGVASASTWIQDTFSGVTNVLKNLISGGLLDPLQTLLTESPFWLVIIALTALAAILGGRWAALSTVVCLLIVVGLNLWQNSMETLAATLIATVLTMVFAIVIGVAMGRSRRVDRIVRPTLDAGQVMPAFVYLVPFLVLFGASRFTAIVSAMVYAVPPAAKVIADGIRGVSESTVEAATSAGASTWQIIHQVQLPMASRALALATNQGLIYVLAMVVVGGMVGAGGLGYQVVNGFVQDRFIGKGLAAGLAIVLLGLMLDRISQAVASRVDPSGAR</sequence>
<feature type="transmembrane region" description="Helical" evidence="7">
    <location>
        <begin position="512"/>
        <end position="539"/>
    </location>
</feature>
<keyword evidence="5 7" id="KW-1133">Transmembrane helix</keyword>
<dbReference type="CDD" id="cd06261">
    <property type="entry name" value="TM_PBP2"/>
    <property type="match status" value="2"/>
</dbReference>
<feature type="transmembrane region" description="Helical" evidence="7">
    <location>
        <begin position="151"/>
        <end position="174"/>
    </location>
</feature>
<dbReference type="PANTHER" id="PTHR47737">
    <property type="entry name" value="GLYCINE BETAINE/PROLINE BETAINE TRANSPORT SYSTEM PERMEASE PROTEIN PROW"/>
    <property type="match status" value="1"/>
</dbReference>
<feature type="transmembrane region" description="Helical" evidence="7">
    <location>
        <begin position="591"/>
        <end position="611"/>
    </location>
</feature>
<dbReference type="Gene3D" id="1.10.3720.10">
    <property type="entry name" value="MetI-like"/>
    <property type="match status" value="2"/>
</dbReference>
<feature type="transmembrane region" description="Helical" evidence="7">
    <location>
        <begin position="307"/>
        <end position="326"/>
    </location>
</feature>
<evidence type="ECO:0000256" key="6">
    <source>
        <dbReference type="ARBA" id="ARBA00023136"/>
    </source>
</evidence>
<feature type="transmembrane region" description="Helical" evidence="7">
    <location>
        <begin position="347"/>
        <end position="370"/>
    </location>
</feature>
<feature type="domain" description="ABC transmembrane type-1" evidence="8">
    <location>
        <begin position="465"/>
        <end position="645"/>
    </location>
</feature>
<dbReference type="SUPFAM" id="SSF161098">
    <property type="entry name" value="MetI-like"/>
    <property type="match status" value="2"/>
</dbReference>
<evidence type="ECO:0000256" key="5">
    <source>
        <dbReference type="ARBA" id="ARBA00022989"/>
    </source>
</evidence>
<proteinExistence type="inferred from homology"/>
<evidence type="ECO:0000256" key="7">
    <source>
        <dbReference type="RuleBase" id="RU363032"/>
    </source>
</evidence>
<evidence type="ECO:0000313" key="10">
    <source>
        <dbReference type="Proteomes" id="UP001157109"/>
    </source>
</evidence>
<feature type="transmembrane region" description="Helical" evidence="7">
    <location>
        <begin position="106"/>
        <end position="139"/>
    </location>
</feature>
<feature type="transmembrane region" description="Helical" evidence="7">
    <location>
        <begin position="623"/>
        <end position="641"/>
    </location>
</feature>
<keyword evidence="10" id="KW-1185">Reference proteome</keyword>
<dbReference type="PANTHER" id="PTHR47737:SF1">
    <property type="entry name" value="GLYCINE BETAINE_PROLINE BETAINE TRANSPORT SYSTEM PERMEASE PROTEIN PROW"/>
    <property type="match status" value="1"/>
</dbReference>
<keyword evidence="4 7" id="KW-0812">Transmembrane</keyword>
<gene>
    <name evidence="9" type="ORF">GCM10025862_26950</name>
</gene>
<comment type="similarity">
    <text evidence="7">Belongs to the binding-protein-dependent transport system permease family.</text>
</comment>
<name>A0ABQ6HT02_9MICO</name>
<evidence type="ECO:0000256" key="1">
    <source>
        <dbReference type="ARBA" id="ARBA00004141"/>
    </source>
</evidence>
<feature type="transmembrane region" description="Helical" evidence="7">
    <location>
        <begin position="194"/>
        <end position="219"/>
    </location>
</feature>
<evidence type="ECO:0000259" key="8">
    <source>
        <dbReference type="PROSITE" id="PS50928"/>
    </source>
</evidence>
<accession>A0ABQ6HT02</accession>
<dbReference type="EMBL" id="BSUJ01000001">
    <property type="protein sequence ID" value="GMA20674.1"/>
    <property type="molecule type" value="Genomic_DNA"/>
</dbReference>
<organism evidence="9 10">
    <name type="scientific">Arsenicicoccus piscis</name>
    <dbReference type="NCBI Taxonomy" id="673954"/>
    <lineage>
        <taxon>Bacteria</taxon>
        <taxon>Bacillati</taxon>
        <taxon>Actinomycetota</taxon>
        <taxon>Actinomycetes</taxon>
        <taxon>Micrococcales</taxon>
        <taxon>Intrasporangiaceae</taxon>
        <taxon>Arsenicicoccus</taxon>
    </lineage>
</organism>
<feature type="transmembrane region" description="Helical" evidence="7">
    <location>
        <begin position="445"/>
        <end position="463"/>
    </location>
</feature>
<keyword evidence="6 7" id="KW-0472">Membrane</keyword>
<dbReference type="Pfam" id="PF00528">
    <property type="entry name" value="BPD_transp_1"/>
    <property type="match status" value="2"/>
</dbReference>